<organism evidence="2 3">
    <name type="scientific">Mycena albidolilacea</name>
    <dbReference type="NCBI Taxonomy" id="1033008"/>
    <lineage>
        <taxon>Eukaryota</taxon>
        <taxon>Fungi</taxon>
        <taxon>Dikarya</taxon>
        <taxon>Basidiomycota</taxon>
        <taxon>Agaricomycotina</taxon>
        <taxon>Agaricomycetes</taxon>
        <taxon>Agaricomycetidae</taxon>
        <taxon>Agaricales</taxon>
        <taxon>Marasmiineae</taxon>
        <taxon>Mycenaceae</taxon>
        <taxon>Mycena</taxon>
    </lineage>
</organism>
<name>A0AAD7EX02_9AGAR</name>
<keyword evidence="3" id="KW-1185">Reference proteome</keyword>
<evidence type="ECO:0000313" key="3">
    <source>
        <dbReference type="Proteomes" id="UP001218218"/>
    </source>
</evidence>
<dbReference type="EMBL" id="JARIHO010000009">
    <property type="protein sequence ID" value="KAJ7355726.1"/>
    <property type="molecule type" value="Genomic_DNA"/>
</dbReference>
<reference evidence="2" key="1">
    <citation type="submission" date="2023-03" db="EMBL/GenBank/DDBJ databases">
        <title>Massive genome expansion in bonnet fungi (Mycena s.s.) driven by repeated elements and novel gene families across ecological guilds.</title>
        <authorList>
            <consortium name="Lawrence Berkeley National Laboratory"/>
            <person name="Harder C.B."/>
            <person name="Miyauchi S."/>
            <person name="Viragh M."/>
            <person name="Kuo A."/>
            <person name="Thoen E."/>
            <person name="Andreopoulos B."/>
            <person name="Lu D."/>
            <person name="Skrede I."/>
            <person name="Drula E."/>
            <person name="Henrissat B."/>
            <person name="Morin E."/>
            <person name="Kohler A."/>
            <person name="Barry K."/>
            <person name="LaButti K."/>
            <person name="Morin E."/>
            <person name="Salamov A."/>
            <person name="Lipzen A."/>
            <person name="Mereny Z."/>
            <person name="Hegedus B."/>
            <person name="Baldrian P."/>
            <person name="Stursova M."/>
            <person name="Weitz H."/>
            <person name="Taylor A."/>
            <person name="Grigoriev I.V."/>
            <person name="Nagy L.G."/>
            <person name="Martin F."/>
            <person name="Kauserud H."/>
        </authorList>
    </citation>
    <scope>NUCLEOTIDE SEQUENCE</scope>
    <source>
        <strain evidence="2">CBHHK002</strain>
    </source>
</reference>
<comment type="caution">
    <text evidence="2">The sequence shown here is derived from an EMBL/GenBank/DDBJ whole genome shotgun (WGS) entry which is preliminary data.</text>
</comment>
<feature type="chain" id="PRO_5042144803" evidence="1">
    <location>
        <begin position="25"/>
        <end position="72"/>
    </location>
</feature>
<dbReference type="Proteomes" id="UP001218218">
    <property type="component" value="Unassembled WGS sequence"/>
</dbReference>
<keyword evidence="1" id="KW-0732">Signal</keyword>
<evidence type="ECO:0000256" key="1">
    <source>
        <dbReference type="SAM" id="SignalP"/>
    </source>
</evidence>
<sequence>MRIRLESGLIQLVYFHLATYLSGATSNSYISSCPYYKPWKVRLALPSLSSALKRRMTLISTFSARNETYMSF</sequence>
<protein>
    <submittedName>
        <fullName evidence="2">Uncharacterized protein</fullName>
    </submittedName>
</protein>
<dbReference type="AlphaFoldDB" id="A0AAD7EX02"/>
<gene>
    <name evidence="2" type="ORF">DFH08DRAFT_853317</name>
</gene>
<evidence type="ECO:0000313" key="2">
    <source>
        <dbReference type="EMBL" id="KAJ7355726.1"/>
    </source>
</evidence>
<accession>A0AAD7EX02</accession>
<proteinExistence type="predicted"/>
<feature type="signal peptide" evidence="1">
    <location>
        <begin position="1"/>
        <end position="24"/>
    </location>
</feature>